<name>A0A0H4TBR1_9EURY</name>
<keyword evidence="1" id="KW-0472">Membrane</keyword>
<dbReference type="AlphaFoldDB" id="A0A0H4TBR1"/>
<feature type="transmembrane region" description="Helical" evidence="1">
    <location>
        <begin position="21"/>
        <end position="43"/>
    </location>
</feature>
<proteinExistence type="predicted"/>
<feature type="transmembrane region" description="Helical" evidence="1">
    <location>
        <begin position="192"/>
        <end position="209"/>
    </location>
</feature>
<evidence type="ECO:0000313" key="2">
    <source>
        <dbReference type="EMBL" id="AKQ03927.1"/>
    </source>
</evidence>
<keyword evidence="1" id="KW-0812">Transmembrane</keyword>
<feature type="transmembrane region" description="Helical" evidence="1">
    <location>
        <begin position="162"/>
        <end position="180"/>
    </location>
</feature>
<evidence type="ECO:0008006" key="3">
    <source>
        <dbReference type="Google" id="ProtNLM"/>
    </source>
</evidence>
<feature type="transmembrane region" description="Helical" evidence="1">
    <location>
        <begin position="55"/>
        <end position="74"/>
    </location>
</feature>
<keyword evidence="1" id="KW-1133">Transmembrane helix</keyword>
<reference evidence="2" key="1">
    <citation type="journal article" date="2015" name="ISME J.">
        <title>Aquifer environment selects for microbial species cohorts in sediment and groundwater.</title>
        <authorList>
            <person name="Hug L.A."/>
            <person name="Thomas B.C."/>
            <person name="Brown C.T."/>
            <person name="Frischkorn K.R."/>
            <person name="Williams K.H."/>
            <person name="Tringe S.G."/>
            <person name="Banfield J.F."/>
        </authorList>
    </citation>
    <scope>NUCLEOTIDE SEQUENCE</scope>
</reference>
<dbReference type="EMBL" id="KT007025">
    <property type="protein sequence ID" value="AKQ03927.1"/>
    <property type="molecule type" value="Genomic_DNA"/>
</dbReference>
<evidence type="ECO:0000256" key="1">
    <source>
        <dbReference type="SAM" id="Phobius"/>
    </source>
</evidence>
<protein>
    <recommendedName>
        <fullName evidence="3">DUF2085 domain-containing protein</fullName>
    </recommendedName>
</protein>
<accession>A0A0H4TBR1</accession>
<sequence length="264" mass="26257">MSSGGCEALRDGPRRPVERIGFHRMALAVGLLVTATALATVLSLRTDRPPAGIELAAIGSAISGMSFAGIIAAVRPRGCNRLLSQAGTGREATRWDSDLPCERMRVVGHHVECGRFDSHVLAFGGRRVCAGCTGMALGGVAGIATGLALLGGLFPLRGDSNAAVALLGGTASVAGAAIALGPRAAPPIGRTLANFAFVAGGAVATGVLASAGLAWGVFGLLAMVAAVGLRIDASQSRHKADCADCIAARGTTSGGPAGARRPTG</sequence>
<organism evidence="2">
    <name type="scientific">uncultured euryarchaeote Rifle_16ft_4_minimus_39</name>
    <dbReference type="NCBI Taxonomy" id="1665197"/>
    <lineage>
        <taxon>Archaea</taxon>
        <taxon>Methanobacteriati</taxon>
        <taxon>Methanobacteriota</taxon>
        <taxon>environmental samples</taxon>
    </lineage>
</organism>
<feature type="transmembrane region" description="Helical" evidence="1">
    <location>
        <begin position="136"/>
        <end position="156"/>
    </location>
</feature>